<dbReference type="CDD" id="cd23992">
    <property type="entry name" value="PBP_GOBP"/>
    <property type="match status" value="1"/>
</dbReference>
<dbReference type="SUPFAM" id="SSF47565">
    <property type="entry name" value="Insect pheromone/odorant-binding proteins"/>
    <property type="match status" value="1"/>
</dbReference>
<keyword evidence="2" id="KW-1185">Reference proteome</keyword>
<dbReference type="Pfam" id="PF01395">
    <property type="entry name" value="PBP_GOBP"/>
    <property type="match status" value="1"/>
</dbReference>
<dbReference type="Proteomes" id="UP000466442">
    <property type="component" value="Linkage Group LG9"/>
</dbReference>
<evidence type="ECO:0000313" key="2">
    <source>
        <dbReference type="Proteomes" id="UP000466442"/>
    </source>
</evidence>
<reference evidence="1" key="1">
    <citation type="journal article" date="2021" name="Mol. Ecol. Resour.">
        <title>Apolygus lucorum genome provides insights into omnivorousness and mesophyll feeding.</title>
        <authorList>
            <person name="Liu Y."/>
            <person name="Liu H."/>
            <person name="Wang H."/>
            <person name="Huang T."/>
            <person name="Liu B."/>
            <person name="Yang B."/>
            <person name="Yin L."/>
            <person name="Li B."/>
            <person name="Zhang Y."/>
            <person name="Zhang S."/>
            <person name="Jiang F."/>
            <person name="Zhang X."/>
            <person name="Ren Y."/>
            <person name="Wang B."/>
            <person name="Wang S."/>
            <person name="Lu Y."/>
            <person name="Wu K."/>
            <person name="Fan W."/>
            <person name="Wang G."/>
        </authorList>
    </citation>
    <scope>NUCLEOTIDE SEQUENCE</scope>
    <source>
        <strain evidence="1">12Hb</strain>
    </source>
</reference>
<proteinExistence type="predicted"/>
<dbReference type="EMBL" id="WIXP02000009">
    <property type="protein sequence ID" value="KAF6205764.1"/>
    <property type="molecule type" value="Genomic_DNA"/>
</dbReference>
<protein>
    <submittedName>
        <fullName evidence="1">Uncharacterized protein</fullName>
    </submittedName>
</protein>
<dbReference type="InterPro" id="IPR036728">
    <property type="entry name" value="PBP_GOBP_sf"/>
</dbReference>
<name>A0A6A4JQK1_APOLU</name>
<organism evidence="1 2">
    <name type="scientific">Apolygus lucorum</name>
    <name type="common">Small green plant bug</name>
    <name type="synonym">Lygocoris lucorum</name>
    <dbReference type="NCBI Taxonomy" id="248454"/>
    <lineage>
        <taxon>Eukaryota</taxon>
        <taxon>Metazoa</taxon>
        <taxon>Ecdysozoa</taxon>
        <taxon>Arthropoda</taxon>
        <taxon>Hexapoda</taxon>
        <taxon>Insecta</taxon>
        <taxon>Pterygota</taxon>
        <taxon>Neoptera</taxon>
        <taxon>Paraneoptera</taxon>
        <taxon>Hemiptera</taxon>
        <taxon>Heteroptera</taxon>
        <taxon>Panheteroptera</taxon>
        <taxon>Cimicomorpha</taxon>
        <taxon>Miridae</taxon>
        <taxon>Mirini</taxon>
        <taxon>Apolygus</taxon>
    </lineage>
</organism>
<gene>
    <name evidence="1" type="ORF">GE061_019937</name>
</gene>
<dbReference type="OrthoDB" id="6611826at2759"/>
<dbReference type="InterPro" id="IPR006170">
    <property type="entry name" value="PBP/GOBP"/>
</dbReference>
<comment type="caution">
    <text evidence="1">The sequence shown here is derived from an EMBL/GenBank/DDBJ whole genome shotgun (WGS) entry which is preliminary data.</text>
</comment>
<sequence>MDSNMINIVFVLLIGTGIVSGGFMEALIECKQQHHVSKEEAMTGESEEVKCFSECVLKKSGMMNDNNEFDEEKIIAEGARMIKNDEQKNREFEGAAKACIEKVNGENPSEKCAKGHALFKCMKEAMPMSKMRG</sequence>
<accession>A0A6A4JQK1</accession>
<dbReference type="Gene3D" id="1.10.238.20">
    <property type="entry name" value="Pheromone/general odorant binding protein domain"/>
    <property type="match status" value="1"/>
</dbReference>
<dbReference type="AlphaFoldDB" id="A0A6A4JQK1"/>
<evidence type="ECO:0000313" key="1">
    <source>
        <dbReference type="EMBL" id="KAF6205764.1"/>
    </source>
</evidence>
<dbReference type="SMART" id="SM00708">
    <property type="entry name" value="PhBP"/>
    <property type="match status" value="1"/>
</dbReference>
<dbReference type="GO" id="GO:0005549">
    <property type="term" value="F:odorant binding"/>
    <property type="evidence" value="ECO:0007669"/>
    <property type="project" value="InterPro"/>
</dbReference>